<reference evidence="2 3" key="1">
    <citation type="submission" date="2019-12" db="EMBL/GenBank/DDBJ databases">
        <title>Shewanella insulae sp. nov., isolated from a tidal flat.</title>
        <authorList>
            <person name="Yoon J.-H."/>
        </authorList>
    </citation>
    <scope>NUCLEOTIDE SEQUENCE [LARGE SCALE GENOMIC DNA]</scope>
    <source>
        <strain evidence="2 3">JBTF-M18</strain>
    </source>
</reference>
<feature type="signal peptide" evidence="1">
    <location>
        <begin position="1"/>
        <end position="19"/>
    </location>
</feature>
<dbReference type="Proteomes" id="UP000474778">
    <property type="component" value="Unassembled WGS sequence"/>
</dbReference>
<dbReference type="Pfam" id="PF11205">
    <property type="entry name" value="DUF2987"/>
    <property type="match status" value="1"/>
</dbReference>
<feature type="chain" id="PRO_5026850311" evidence="1">
    <location>
        <begin position="20"/>
        <end position="207"/>
    </location>
</feature>
<dbReference type="EMBL" id="WRPA01000001">
    <property type="protein sequence ID" value="MXR67378.1"/>
    <property type="molecule type" value="Genomic_DNA"/>
</dbReference>
<keyword evidence="3" id="KW-1185">Reference proteome</keyword>
<gene>
    <name evidence="2" type="ORF">GNT65_01580</name>
</gene>
<name>A0A6L7HW67_9GAMM</name>
<dbReference type="AlphaFoldDB" id="A0A6L7HW67"/>
<organism evidence="2 3">
    <name type="scientific">Shewanella insulae</name>
    <dbReference type="NCBI Taxonomy" id="2681496"/>
    <lineage>
        <taxon>Bacteria</taxon>
        <taxon>Pseudomonadati</taxon>
        <taxon>Pseudomonadota</taxon>
        <taxon>Gammaproteobacteria</taxon>
        <taxon>Alteromonadales</taxon>
        <taxon>Shewanellaceae</taxon>
        <taxon>Shewanella</taxon>
    </lineage>
</organism>
<proteinExistence type="predicted"/>
<evidence type="ECO:0000313" key="2">
    <source>
        <dbReference type="EMBL" id="MXR67378.1"/>
    </source>
</evidence>
<evidence type="ECO:0000256" key="1">
    <source>
        <dbReference type="SAM" id="SignalP"/>
    </source>
</evidence>
<protein>
    <submittedName>
        <fullName evidence="2">DUF2987 domain-containing protein</fullName>
    </submittedName>
</protein>
<sequence>MNKVLLCSCLLLTTSVVQATPISLDYQGFYQRMKQMNKGNYSLIDIAFSVPKDDGCVIESGSITTEKRNYPLTVSADQRLYIPFDETLKSERALINLQMKNDATRCGVAMQIRAKSPSNEYSQAALSELAMQMDQLLKQMQGFPMKYFADDIAGLSFEFADKAQVTIDGKVEQVDGIYRLPSENISVLSTISFSETPKVVSPWVKSS</sequence>
<dbReference type="InterPro" id="IPR021370">
    <property type="entry name" value="DUF2987"/>
</dbReference>
<dbReference type="RefSeq" id="WP_160793372.1">
    <property type="nucleotide sequence ID" value="NZ_CANMWR010000013.1"/>
</dbReference>
<evidence type="ECO:0000313" key="3">
    <source>
        <dbReference type="Proteomes" id="UP000474778"/>
    </source>
</evidence>
<comment type="caution">
    <text evidence="2">The sequence shown here is derived from an EMBL/GenBank/DDBJ whole genome shotgun (WGS) entry which is preliminary data.</text>
</comment>
<keyword evidence="1" id="KW-0732">Signal</keyword>
<accession>A0A6L7HW67</accession>